<feature type="domain" description="DUF8040" evidence="5">
    <location>
        <begin position="237"/>
        <end position="318"/>
    </location>
</feature>
<evidence type="ECO:0000259" key="5">
    <source>
        <dbReference type="Pfam" id="PF26138"/>
    </source>
</evidence>
<dbReference type="InterPro" id="IPR024752">
    <property type="entry name" value="Myb/SANT-like_dom"/>
</dbReference>
<evidence type="ECO:0000259" key="4">
    <source>
        <dbReference type="Pfam" id="PF13359"/>
    </source>
</evidence>
<evidence type="ECO:0000259" key="3">
    <source>
        <dbReference type="Pfam" id="PF12776"/>
    </source>
</evidence>
<proteinExistence type="predicted"/>
<keyword evidence="7" id="KW-1185">Reference proteome</keyword>
<organism evidence="6 7">
    <name type="scientific">Trifolium subterraneum</name>
    <name type="common">Subterranean clover</name>
    <dbReference type="NCBI Taxonomy" id="3900"/>
    <lineage>
        <taxon>Eukaryota</taxon>
        <taxon>Viridiplantae</taxon>
        <taxon>Streptophyta</taxon>
        <taxon>Embryophyta</taxon>
        <taxon>Tracheophyta</taxon>
        <taxon>Spermatophyta</taxon>
        <taxon>Magnoliopsida</taxon>
        <taxon>eudicotyledons</taxon>
        <taxon>Gunneridae</taxon>
        <taxon>Pentapetalae</taxon>
        <taxon>rosids</taxon>
        <taxon>fabids</taxon>
        <taxon>Fabales</taxon>
        <taxon>Fabaceae</taxon>
        <taxon>Papilionoideae</taxon>
        <taxon>50 kb inversion clade</taxon>
        <taxon>NPAAA clade</taxon>
        <taxon>Hologalegina</taxon>
        <taxon>IRL clade</taxon>
        <taxon>Trifolieae</taxon>
        <taxon>Trifolium</taxon>
    </lineage>
</organism>
<dbReference type="PANTHER" id="PTHR31704">
    <property type="entry name" value="MYB/SANT-LIKE DNA-BINDING DOMAIN PROTEIN-RELATED"/>
    <property type="match status" value="1"/>
</dbReference>
<dbReference type="GO" id="GO:0046872">
    <property type="term" value="F:metal ion binding"/>
    <property type="evidence" value="ECO:0007669"/>
    <property type="project" value="UniProtKB-KW"/>
</dbReference>
<dbReference type="OrthoDB" id="1388652at2759"/>
<evidence type="ECO:0000256" key="2">
    <source>
        <dbReference type="ARBA" id="ARBA00022723"/>
    </source>
</evidence>
<evidence type="ECO:0000256" key="1">
    <source>
        <dbReference type="ARBA" id="ARBA00001968"/>
    </source>
</evidence>
<keyword evidence="2" id="KW-0479">Metal-binding</keyword>
<comment type="cofactor">
    <cofactor evidence="1">
        <name>a divalent metal cation</name>
        <dbReference type="ChEBI" id="CHEBI:60240"/>
    </cofactor>
</comment>
<dbReference type="Proteomes" id="UP000242715">
    <property type="component" value="Unassembled WGS sequence"/>
</dbReference>
<dbReference type="AlphaFoldDB" id="A0A2Z6N115"/>
<evidence type="ECO:0000313" key="6">
    <source>
        <dbReference type="EMBL" id="GAU38474.1"/>
    </source>
</evidence>
<feature type="domain" description="DDE Tnp4" evidence="4">
    <location>
        <begin position="338"/>
        <end position="500"/>
    </location>
</feature>
<dbReference type="Pfam" id="PF26138">
    <property type="entry name" value="DUF8040"/>
    <property type="match status" value="1"/>
</dbReference>
<dbReference type="PANTHER" id="PTHR31704:SF49">
    <property type="entry name" value="MYB_SANT-LIKE DOMAIN-CONTAINING PROTEIN"/>
    <property type="match status" value="1"/>
</dbReference>
<dbReference type="Pfam" id="PF13359">
    <property type="entry name" value="DDE_Tnp_4"/>
    <property type="match status" value="1"/>
</dbReference>
<dbReference type="InterPro" id="IPR027806">
    <property type="entry name" value="HARBI1_dom"/>
</dbReference>
<name>A0A2Z6N115_TRISU</name>
<evidence type="ECO:0008006" key="8">
    <source>
        <dbReference type="Google" id="ProtNLM"/>
    </source>
</evidence>
<protein>
    <recommendedName>
        <fullName evidence="8">Myb/SANT-like domain-containing protein</fullName>
    </recommendedName>
</protein>
<evidence type="ECO:0000313" key="7">
    <source>
        <dbReference type="Proteomes" id="UP000242715"/>
    </source>
</evidence>
<gene>
    <name evidence="6" type="ORF">TSUD_64530</name>
</gene>
<dbReference type="EMBL" id="DF973717">
    <property type="protein sequence ID" value="GAU38474.1"/>
    <property type="molecule type" value="Genomic_DNA"/>
</dbReference>
<sequence>MNYLNEESNEDENIFDQAYLVATLTGEYAIRHLCKEPCRTSKLTGQAFWDHKSTENFVKACLDQVSKGERVGTSFTKKGWKNIVSRFHELTGRKYVKVQLKNRYDSLRKDWRAWYNLFGKETGLGWDPVNNTVEAPDDWWERKQLENPLYAKFRNKGLPFANELTTLFKDVVANGEYTWAPSCGVIPSEVDNEDVYRPCMDDIDIDVEEGSGDSEDAMATLTGEYAIRHLCKEPCRTSKLTGHAWVKEILQGNPTRCYEMLRMEKHIFHKLCNELVDHGLKSTNHIGVEEMVAMFLVVVGHGVGNRMIQERFQHSGETAKIRGDPRYWPFFKNAIGAIDGTHIPCVVSASDQTRFIGRKGYPTQNVMAVCDWDMCFTFVLAGWEGTAHDARVFDQALTNANLNFPHPPPGMYYLVDAGYPTPMGYLGPYRCERYHLPDFRRSRGFENHNEVFNYYHSSLRCTIERTFGVWKNRFAILRRMPKFTMKTQVEIVVATMAIHNFIRRNAETDVDFNRYEDEDISLDCDDYRRPINLDLSQNLNVASSSEMNRVRDLVRDQIIEFKKYN</sequence>
<reference evidence="7" key="1">
    <citation type="journal article" date="2017" name="Front. Plant Sci.">
        <title>Climate Clever Clovers: New Paradigm to Reduce the Environmental Footprint of Ruminants by Breeding Low Methanogenic Forages Utilizing Haplotype Variation.</title>
        <authorList>
            <person name="Kaur P."/>
            <person name="Appels R."/>
            <person name="Bayer P.E."/>
            <person name="Keeble-Gagnere G."/>
            <person name="Wang J."/>
            <person name="Hirakawa H."/>
            <person name="Shirasawa K."/>
            <person name="Vercoe P."/>
            <person name="Stefanova K."/>
            <person name="Durmic Z."/>
            <person name="Nichols P."/>
            <person name="Revell C."/>
            <person name="Isobe S.N."/>
            <person name="Edwards D."/>
            <person name="Erskine W."/>
        </authorList>
    </citation>
    <scope>NUCLEOTIDE SEQUENCE [LARGE SCALE GENOMIC DNA]</scope>
    <source>
        <strain evidence="7">cv. Daliak</strain>
    </source>
</reference>
<accession>A0A2Z6N115</accession>
<feature type="domain" description="Myb/SANT-like" evidence="3">
    <location>
        <begin position="49"/>
        <end position="142"/>
    </location>
</feature>
<dbReference type="Pfam" id="PF12776">
    <property type="entry name" value="Myb_DNA-bind_3"/>
    <property type="match status" value="1"/>
</dbReference>
<dbReference type="InterPro" id="IPR058353">
    <property type="entry name" value="DUF8040"/>
</dbReference>